<evidence type="ECO:0000256" key="1">
    <source>
        <dbReference type="ARBA" id="ARBA00004651"/>
    </source>
</evidence>
<dbReference type="InterPro" id="IPR003317">
    <property type="entry name" value="Cyt-d_oxidase_su2"/>
</dbReference>
<dbReference type="GO" id="GO:0016682">
    <property type="term" value="F:oxidoreductase activity, acting on diphenols and related substances as donors, oxygen as acceptor"/>
    <property type="evidence" value="ECO:0007669"/>
    <property type="project" value="TreeGrafter"/>
</dbReference>
<comment type="similarity">
    <text evidence="2">Belongs to the cytochrome ubiquinol oxidase subunit 2 family.</text>
</comment>
<dbReference type="Pfam" id="PF02322">
    <property type="entry name" value="Cyt_bd_oxida_II"/>
    <property type="match status" value="1"/>
</dbReference>
<keyword evidence="9" id="KW-1185">Reference proteome</keyword>
<feature type="transmembrane region" description="Helical" evidence="7">
    <location>
        <begin position="279"/>
        <end position="299"/>
    </location>
</feature>
<dbReference type="AlphaFoldDB" id="A0A2U1V5L3"/>
<dbReference type="Proteomes" id="UP000245048">
    <property type="component" value="Unassembled WGS sequence"/>
</dbReference>
<protein>
    <submittedName>
        <fullName evidence="8">Cytochrome d ubiquinol oxidase subunit II</fullName>
    </submittedName>
</protein>
<organism evidence="8 9">
    <name type="scientific">Teichococcus aestuarii</name>
    <dbReference type="NCBI Taxonomy" id="568898"/>
    <lineage>
        <taxon>Bacteria</taxon>
        <taxon>Pseudomonadati</taxon>
        <taxon>Pseudomonadota</taxon>
        <taxon>Alphaproteobacteria</taxon>
        <taxon>Acetobacterales</taxon>
        <taxon>Roseomonadaceae</taxon>
        <taxon>Roseomonas</taxon>
    </lineage>
</organism>
<keyword evidence="3" id="KW-1003">Cell membrane</keyword>
<dbReference type="GO" id="GO:0070069">
    <property type="term" value="C:cytochrome complex"/>
    <property type="evidence" value="ECO:0007669"/>
    <property type="project" value="TreeGrafter"/>
</dbReference>
<name>A0A2U1V5L3_9PROT</name>
<evidence type="ECO:0000256" key="6">
    <source>
        <dbReference type="ARBA" id="ARBA00023136"/>
    </source>
</evidence>
<evidence type="ECO:0000256" key="3">
    <source>
        <dbReference type="ARBA" id="ARBA00022475"/>
    </source>
</evidence>
<evidence type="ECO:0000256" key="5">
    <source>
        <dbReference type="ARBA" id="ARBA00022989"/>
    </source>
</evidence>
<dbReference type="NCBIfam" id="TIGR00203">
    <property type="entry name" value="cydB"/>
    <property type="match status" value="1"/>
</dbReference>
<evidence type="ECO:0000313" key="8">
    <source>
        <dbReference type="EMBL" id="PWC29209.1"/>
    </source>
</evidence>
<feature type="transmembrane region" description="Helical" evidence="7">
    <location>
        <begin position="230"/>
        <end position="249"/>
    </location>
</feature>
<dbReference type="RefSeq" id="WP_109516547.1">
    <property type="nucleotide sequence ID" value="NZ_JBHSCH010000088.1"/>
</dbReference>
<gene>
    <name evidence="8" type="primary">cydB</name>
    <name evidence="8" type="ORF">CR165_08505</name>
</gene>
<feature type="transmembrane region" description="Helical" evidence="7">
    <location>
        <begin position="6"/>
        <end position="38"/>
    </location>
</feature>
<feature type="transmembrane region" description="Helical" evidence="7">
    <location>
        <begin position="162"/>
        <end position="182"/>
    </location>
</feature>
<dbReference type="PIRSF" id="PIRSF000267">
    <property type="entry name" value="Cyt_oxidse_sub2"/>
    <property type="match status" value="1"/>
</dbReference>
<dbReference type="GO" id="GO:0019646">
    <property type="term" value="P:aerobic electron transport chain"/>
    <property type="evidence" value="ECO:0007669"/>
    <property type="project" value="TreeGrafter"/>
</dbReference>
<sequence>MEQHLPLIWAVLIATAVFLYVVMDGFDLGLGILFPWFTEKDERDVMVNSVAPMWDGNETWLVLGGAGLYAVFPLAYATIFPALYMPLILMLLALIFRGVSFEMRFKAHNARAQLWWDRAFCWGSYVAGFCQGIALGALVQGIEVRDRAYAGGWWDWLTPFSLLTGFALLVGYGLLGACWLIWRTEGDIASKARHHARRLGIGTLGCILLISLIMPFLQPYFRERWLTLPWMLYAAPVPILVAVFAWRFFRAIPATEAREAEAPHDPTGRGFRWRDGAPFLYVLGWFFLSYTGLGISLWPNIVPPSVSIWDAAASPASQMFLLVGASVLIPIILAYTAYVYWLFRGKVRVGAGYH</sequence>
<dbReference type="GO" id="GO:0005886">
    <property type="term" value="C:plasma membrane"/>
    <property type="evidence" value="ECO:0007669"/>
    <property type="project" value="UniProtKB-SubCell"/>
</dbReference>
<keyword evidence="5 7" id="KW-1133">Transmembrane helix</keyword>
<feature type="transmembrane region" description="Helical" evidence="7">
    <location>
        <begin position="120"/>
        <end position="142"/>
    </location>
</feature>
<comment type="subcellular location">
    <subcellularLocation>
        <location evidence="1">Cell membrane</location>
        <topology evidence="1">Multi-pass membrane protein</topology>
    </subcellularLocation>
</comment>
<dbReference type="GO" id="GO:0009055">
    <property type="term" value="F:electron transfer activity"/>
    <property type="evidence" value="ECO:0007669"/>
    <property type="project" value="TreeGrafter"/>
</dbReference>
<dbReference type="EMBL" id="PDOA01000004">
    <property type="protein sequence ID" value="PWC29209.1"/>
    <property type="molecule type" value="Genomic_DNA"/>
</dbReference>
<evidence type="ECO:0000256" key="2">
    <source>
        <dbReference type="ARBA" id="ARBA00007543"/>
    </source>
</evidence>
<feature type="transmembrane region" description="Helical" evidence="7">
    <location>
        <begin position="82"/>
        <end position="99"/>
    </location>
</feature>
<feature type="transmembrane region" description="Helical" evidence="7">
    <location>
        <begin position="198"/>
        <end position="218"/>
    </location>
</feature>
<feature type="transmembrane region" description="Helical" evidence="7">
    <location>
        <begin position="319"/>
        <end position="343"/>
    </location>
</feature>
<proteinExistence type="inferred from homology"/>
<accession>A0A2U1V5L3</accession>
<comment type="caution">
    <text evidence="8">The sequence shown here is derived from an EMBL/GenBank/DDBJ whole genome shotgun (WGS) entry which is preliminary data.</text>
</comment>
<evidence type="ECO:0000256" key="7">
    <source>
        <dbReference type="SAM" id="Phobius"/>
    </source>
</evidence>
<evidence type="ECO:0000256" key="4">
    <source>
        <dbReference type="ARBA" id="ARBA00022692"/>
    </source>
</evidence>
<reference evidence="9" key="1">
    <citation type="submission" date="2017-10" db="EMBL/GenBank/DDBJ databases">
        <authorList>
            <person name="Toshchakov S.V."/>
            <person name="Goeva M.A."/>
        </authorList>
    </citation>
    <scope>NUCLEOTIDE SEQUENCE [LARGE SCALE GENOMIC DNA]</scope>
    <source>
        <strain evidence="9">JR1/69-1-13</strain>
    </source>
</reference>
<dbReference type="OrthoDB" id="9776710at2"/>
<dbReference type="PANTHER" id="PTHR43141">
    <property type="entry name" value="CYTOCHROME BD2 SUBUNIT II"/>
    <property type="match status" value="1"/>
</dbReference>
<evidence type="ECO:0000313" key="9">
    <source>
        <dbReference type="Proteomes" id="UP000245048"/>
    </source>
</evidence>
<dbReference type="PANTHER" id="PTHR43141:SF4">
    <property type="entry name" value="CYTOCHROME BD2 SUBUNIT II"/>
    <property type="match status" value="1"/>
</dbReference>
<keyword evidence="6 7" id="KW-0472">Membrane</keyword>
<keyword evidence="4 7" id="KW-0812">Transmembrane</keyword>